<evidence type="ECO:0000256" key="2">
    <source>
        <dbReference type="ARBA" id="ARBA00005982"/>
    </source>
</evidence>
<comment type="subcellular location">
    <subcellularLocation>
        <location evidence="1">Membrane</location>
        <topology evidence="1">Multi-pass membrane protein</topology>
    </subcellularLocation>
</comment>
<dbReference type="PANTHER" id="PTHR11654">
    <property type="entry name" value="OLIGOPEPTIDE TRANSPORTER-RELATED"/>
    <property type="match status" value="1"/>
</dbReference>
<sequence>MASDSGPASSESEPLLPGRRAPSTGGWKSALFIIWVEVVERFAYYGILSNLISYLTGSLGQNTTAAAAAVNAWSGAAAMLPLLGATVADSWLGRYRTIVASSVLYITGLGMLTLSSPQQCRDSADGQGVCPPSSLQTAFFYVSLYLVAIAQSGHKPCVQAFGADQFDATDPDESVSRASFERSEAQDRRNTVTLAWDNIGWALGFGVPSMAMLLALVIFLLGTRTYRFYDGGASASTFSLVRKAFVAWRKRPR</sequence>
<proteinExistence type="inferred from homology"/>
<feature type="transmembrane region" description="Helical" evidence="7">
    <location>
        <begin position="199"/>
        <end position="221"/>
    </location>
</feature>
<feature type="compositionally biased region" description="Polar residues" evidence="6">
    <location>
        <begin position="1"/>
        <end position="12"/>
    </location>
</feature>
<organism evidence="8 9">
    <name type="scientific">Miscanthus lutarioriparius</name>
    <dbReference type="NCBI Taxonomy" id="422564"/>
    <lineage>
        <taxon>Eukaryota</taxon>
        <taxon>Viridiplantae</taxon>
        <taxon>Streptophyta</taxon>
        <taxon>Embryophyta</taxon>
        <taxon>Tracheophyta</taxon>
        <taxon>Spermatophyta</taxon>
        <taxon>Magnoliopsida</taxon>
        <taxon>Liliopsida</taxon>
        <taxon>Poales</taxon>
        <taxon>Poaceae</taxon>
        <taxon>PACMAD clade</taxon>
        <taxon>Panicoideae</taxon>
        <taxon>Andropogonodae</taxon>
        <taxon>Andropogoneae</taxon>
        <taxon>Saccharinae</taxon>
        <taxon>Miscanthus</taxon>
    </lineage>
</organism>
<dbReference type="GO" id="GO:0016020">
    <property type="term" value="C:membrane"/>
    <property type="evidence" value="ECO:0007669"/>
    <property type="project" value="UniProtKB-SubCell"/>
</dbReference>
<keyword evidence="3 7" id="KW-0812">Transmembrane</keyword>
<keyword evidence="4 7" id="KW-1133">Transmembrane helix</keyword>
<name>A0A811RQN5_9POAL</name>
<protein>
    <submittedName>
        <fullName evidence="8">Uncharacterized protein</fullName>
    </submittedName>
</protein>
<evidence type="ECO:0000256" key="1">
    <source>
        <dbReference type="ARBA" id="ARBA00004141"/>
    </source>
</evidence>
<evidence type="ECO:0000256" key="4">
    <source>
        <dbReference type="ARBA" id="ARBA00022989"/>
    </source>
</evidence>
<dbReference type="Pfam" id="PF00854">
    <property type="entry name" value="PTR2"/>
    <property type="match status" value="2"/>
</dbReference>
<evidence type="ECO:0000313" key="8">
    <source>
        <dbReference type="EMBL" id="CAD6272054.1"/>
    </source>
</evidence>
<dbReference type="InterPro" id="IPR036259">
    <property type="entry name" value="MFS_trans_sf"/>
</dbReference>
<dbReference type="AlphaFoldDB" id="A0A811RQN5"/>
<gene>
    <name evidence="8" type="ORF">NCGR_LOCUS55335</name>
</gene>
<accession>A0A811RQN5</accession>
<keyword evidence="9" id="KW-1185">Reference proteome</keyword>
<dbReference type="Gene3D" id="1.20.1250.20">
    <property type="entry name" value="MFS general substrate transporter like domains"/>
    <property type="match status" value="2"/>
</dbReference>
<comment type="caution">
    <text evidence="8">The sequence shown here is derived from an EMBL/GenBank/DDBJ whole genome shotgun (WGS) entry which is preliminary data.</text>
</comment>
<dbReference type="InterPro" id="IPR000109">
    <property type="entry name" value="POT_fam"/>
</dbReference>
<comment type="similarity">
    <text evidence="2">Belongs to the major facilitator superfamily. Proton-dependent oligopeptide transporter (POT/PTR) (TC 2.A.17) family.</text>
</comment>
<feature type="region of interest" description="Disordered" evidence="6">
    <location>
        <begin position="1"/>
        <end position="23"/>
    </location>
</feature>
<evidence type="ECO:0000256" key="7">
    <source>
        <dbReference type="SAM" id="Phobius"/>
    </source>
</evidence>
<evidence type="ECO:0000256" key="6">
    <source>
        <dbReference type="SAM" id="MobiDB-lite"/>
    </source>
</evidence>
<dbReference type="EMBL" id="CAJGYO010000016">
    <property type="protein sequence ID" value="CAD6272054.1"/>
    <property type="molecule type" value="Genomic_DNA"/>
</dbReference>
<dbReference type="SUPFAM" id="SSF103473">
    <property type="entry name" value="MFS general substrate transporter"/>
    <property type="match status" value="1"/>
</dbReference>
<evidence type="ECO:0000256" key="5">
    <source>
        <dbReference type="ARBA" id="ARBA00023136"/>
    </source>
</evidence>
<dbReference type="OrthoDB" id="782807at2759"/>
<evidence type="ECO:0000313" key="9">
    <source>
        <dbReference type="Proteomes" id="UP000604825"/>
    </source>
</evidence>
<keyword evidence="5 7" id="KW-0472">Membrane</keyword>
<dbReference type="GO" id="GO:0022857">
    <property type="term" value="F:transmembrane transporter activity"/>
    <property type="evidence" value="ECO:0007669"/>
    <property type="project" value="InterPro"/>
</dbReference>
<dbReference type="Proteomes" id="UP000604825">
    <property type="component" value="Unassembled WGS sequence"/>
</dbReference>
<reference evidence="8" key="1">
    <citation type="submission" date="2020-10" db="EMBL/GenBank/DDBJ databases">
        <authorList>
            <person name="Han B."/>
            <person name="Lu T."/>
            <person name="Zhao Q."/>
            <person name="Huang X."/>
            <person name="Zhao Y."/>
        </authorList>
    </citation>
    <scope>NUCLEOTIDE SEQUENCE</scope>
</reference>
<evidence type="ECO:0000256" key="3">
    <source>
        <dbReference type="ARBA" id="ARBA00022692"/>
    </source>
</evidence>